<evidence type="ECO:0000313" key="1">
    <source>
        <dbReference type="EMBL" id="QOW59744.1"/>
    </source>
</evidence>
<dbReference type="RefSeq" id="WP_029409453.1">
    <property type="nucleotide sequence ID" value="NZ_CP061839.1"/>
</dbReference>
<protein>
    <submittedName>
        <fullName evidence="1">Dentilisin complex subunit PrcA</fullName>
    </submittedName>
</protein>
<accession>A0A7S6WM76</accession>
<organism evidence="1 2">
    <name type="scientific">Treponema pedis</name>
    <dbReference type="NCBI Taxonomy" id="409322"/>
    <lineage>
        <taxon>Bacteria</taxon>
        <taxon>Pseudomonadati</taxon>
        <taxon>Spirochaetota</taxon>
        <taxon>Spirochaetia</taxon>
        <taxon>Spirochaetales</taxon>
        <taxon>Treponemataceae</taxon>
        <taxon>Treponema</taxon>
    </lineage>
</organism>
<dbReference type="Proteomes" id="UP000593915">
    <property type="component" value="Chromosome"/>
</dbReference>
<dbReference type="NCBIfam" id="NF033597">
    <property type="entry name" value="denti_PrcA"/>
    <property type="match status" value="1"/>
</dbReference>
<proteinExistence type="predicted"/>
<reference evidence="1 2" key="1">
    <citation type="submission" date="2020-09" db="EMBL/GenBank/DDBJ databases">
        <title>Characterization of Treponema spp. from bovine digital dermatitis in Korea.</title>
        <authorList>
            <person name="Espiritu H.M."/>
            <person name="Cho Y.I."/>
            <person name="Mamuad L."/>
        </authorList>
    </citation>
    <scope>NUCLEOTIDE SEQUENCE [LARGE SCALE GENOMIC DNA]</scope>
    <source>
        <strain evidence="1 2">KS1</strain>
    </source>
</reference>
<dbReference type="AlphaFoldDB" id="A0A7S6WM76"/>
<sequence length="622" mass="67782">MSQKRRNAITLFCIIVLALVFASCPQSGRAGILQNGVNRASLVNGVSVEVLVADSVSGSAVDGTELKVFYSKTKSLAAQVDIKNGKGYVNLIPNQTYDFELLGKKGVRAGSVIYDYFIGGGQSLTMLQFQHGQITRGIETPKITAVKADSETGADITENTEIDGKINKIYVEFTSSVGAVEEVAWNGYGAKLSIGGSPGSSTGISGEYTPDTVSDNIFISKYKFDIRDVKLPDGETELVIVGYDVANNRVEKHIPVRFKKGFNANPLANAQFKNPFIIVERVPFSNNTFSANGDIQIETLKTASDFTAPAVLDPYNGESSSYRAIVVFDIVDKTSGKTKIPISGFDLYRRDMGSIGEFKFVSRTLYDKPKVETGAGWGLHQGFDNSSELKENGEYEYKIKAFNEAGTIESPVMAGKLMEAFTYTLETPINRKEIPLSLAADIAYSCKISNPGLLTEQAADWCDLGLLILDGQGQPLFGSKLRYVFDSGDGTPDILVDTAEGTPKPVRRSYKQHLKSKLQSLGINNLEDIVKLDAGSGIITFTHKFMKIPYFNVAASGAMEYKAGVNYQWDIQDWGESPYRLTDDRALRIVKMYGGAQSRTMGNNSPSGSNAVNGRFTFTVTE</sequence>
<dbReference type="PROSITE" id="PS51257">
    <property type="entry name" value="PROKAR_LIPOPROTEIN"/>
    <property type="match status" value="1"/>
</dbReference>
<dbReference type="EMBL" id="CP061839">
    <property type="protein sequence ID" value="QOW59744.1"/>
    <property type="molecule type" value="Genomic_DNA"/>
</dbReference>
<name>A0A7S6WM76_9SPIR</name>
<gene>
    <name evidence="1" type="primary">prcA</name>
    <name evidence="1" type="ORF">IFE08_07615</name>
</gene>
<evidence type="ECO:0000313" key="2">
    <source>
        <dbReference type="Proteomes" id="UP000593915"/>
    </source>
</evidence>